<dbReference type="SUPFAM" id="SSF52540">
    <property type="entry name" value="P-loop containing nucleoside triphosphate hydrolases"/>
    <property type="match status" value="1"/>
</dbReference>
<organism evidence="7 8">
    <name type="scientific">Jutongia huaianensis</name>
    <dbReference type="NCBI Taxonomy" id="2763668"/>
    <lineage>
        <taxon>Bacteria</taxon>
        <taxon>Bacillati</taxon>
        <taxon>Bacillota</taxon>
        <taxon>Clostridia</taxon>
        <taxon>Lachnospirales</taxon>
        <taxon>Lachnospiraceae</taxon>
        <taxon>Jutongia</taxon>
    </lineage>
</organism>
<dbReference type="Gene3D" id="2.40.30.10">
    <property type="entry name" value="Translation factors"/>
    <property type="match status" value="1"/>
</dbReference>
<dbReference type="EMBL" id="JACRSX010000004">
    <property type="protein sequence ID" value="MBC8561997.1"/>
    <property type="molecule type" value="Genomic_DNA"/>
</dbReference>
<dbReference type="PRINTS" id="PR00315">
    <property type="entry name" value="ELONGATNFCT"/>
</dbReference>
<dbReference type="InterPro" id="IPR035650">
    <property type="entry name" value="Tet_C"/>
</dbReference>
<dbReference type="InterPro" id="IPR009000">
    <property type="entry name" value="Transl_B-barrel_sf"/>
</dbReference>
<evidence type="ECO:0000256" key="2">
    <source>
        <dbReference type="ARBA" id="ARBA00022917"/>
    </source>
</evidence>
<dbReference type="Pfam" id="PF00009">
    <property type="entry name" value="GTP_EFTU"/>
    <property type="match status" value="1"/>
</dbReference>
<feature type="compositionally biased region" description="Basic and acidic residues" evidence="5">
    <location>
        <begin position="889"/>
        <end position="901"/>
    </location>
</feature>
<dbReference type="SMART" id="SM00889">
    <property type="entry name" value="EFG_IV"/>
    <property type="match status" value="1"/>
</dbReference>
<dbReference type="Gene3D" id="3.30.70.870">
    <property type="entry name" value="Elongation Factor G (Translational Gtpase), domain 3"/>
    <property type="match status" value="1"/>
</dbReference>
<keyword evidence="1" id="KW-0547">Nucleotide-binding</keyword>
<dbReference type="SUPFAM" id="SSF54980">
    <property type="entry name" value="EF-G C-terminal domain-like"/>
    <property type="match status" value="2"/>
</dbReference>
<feature type="domain" description="Tr-type G" evidence="6">
    <location>
        <begin position="3"/>
        <end position="229"/>
    </location>
</feature>
<keyword evidence="4" id="KW-0046">Antibiotic resistance</keyword>
<feature type="region of interest" description="Disordered" evidence="5">
    <location>
        <begin position="876"/>
        <end position="901"/>
    </location>
</feature>
<dbReference type="Gene3D" id="3.30.70.240">
    <property type="match status" value="1"/>
</dbReference>
<dbReference type="InterPro" id="IPR000795">
    <property type="entry name" value="T_Tr_GTP-bd_dom"/>
</dbReference>
<dbReference type="Pfam" id="PF03764">
    <property type="entry name" value="EFG_IV"/>
    <property type="match status" value="1"/>
</dbReference>
<dbReference type="Proteomes" id="UP000606193">
    <property type="component" value="Unassembled WGS sequence"/>
</dbReference>
<name>A0ABR7N1R4_9FIRM</name>
<dbReference type="SUPFAM" id="SSF50447">
    <property type="entry name" value="Translation proteins"/>
    <property type="match status" value="1"/>
</dbReference>
<keyword evidence="2" id="KW-0648">Protein biosynthesis</keyword>
<dbReference type="Gene3D" id="3.30.230.10">
    <property type="match status" value="1"/>
</dbReference>
<evidence type="ECO:0000313" key="8">
    <source>
        <dbReference type="Proteomes" id="UP000606193"/>
    </source>
</evidence>
<evidence type="ECO:0000259" key="6">
    <source>
        <dbReference type="PROSITE" id="PS51722"/>
    </source>
</evidence>
<dbReference type="Pfam" id="PF00679">
    <property type="entry name" value="EFG_C"/>
    <property type="match status" value="1"/>
</dbReference>
<dbReference type="RefSeq" id="WP_249297560.1">
    <property type="nucleotide sequence ID" value="NZ_JACRSX010000004.1"/>
</dbReference>
<dbReference type="InterPro" id="IPR020568">
    <property type="entry name" value="Ribosomal_Su5_D2-typ_SF"/>
</dbReference>
<accession>A0ABR7N1R4</accession>
<dbReference type="SUPFAM" id="SSF54211">
    <property type="entry name" value="Ribosomal protein S5 domain 2-like"/>
    <property type="match status" value="1"/>
</dbReference>
<dbReference type="InterPro" id="IPR000640">
    <property type="entry name" value="EFG_V-like"/>
</dbReference>
<dbReference type="NCBIfam" id="TIGR00231">
    <property type="entry name" value="small_GTP"/>
    <property type="match status" value="1"/>
</dbReference>
<dbReference type="Gene3D" id="3.40.50.300">
    <property type="entry name" value="P-loop containing nucleotide triphosphate hydrolases"/>
    <property type="match status" value="1"/>
</dbReference>
<evidence type="ECO:0000313" key="7">
    <source>
        <dbReference type="EMBL" id="MBC8561997.1"/>
    </source>
</evidence>
<dbReference type="InterPro" id="IPR031157">
    <property type="entry name" value="G_TR_CS"/>
</dbReference>
<evidence type="ECO:0000256" key="5">
    <source>
        <dbReference type="SAM" id="MobiDB-lite"/>
    </source>
</evidence>
<dbReference type="InterPro" id="IPR014721">
    <property type="entry name" value="Ribsml_uS5_D2-typ_fold_subgr"/>
</dbReference>
<dbReference type="InterPro" id="IPR027417">
    <property type="entry name" value="P-loop_NTPase"/>
</dbReference>
<dbReference type="CDD" id="cd03711">
    <property type="entry name" value="Tet_C"/>
    <property type="match status" value="1"/>
</dbReference>
<gene>
    <name evidence="7" type="ORF">H8704_05010</name>
</gene>
<dbReference type="PROSITE" id="PS51722">
    <property type="entry name" value="G_TR_2"/>
    <property type="match status" value="1"/>
</dbReference>
<dbReference type="InterPro" id="IPR005517">
    <property type="entry name" value="Transl_elong_EFG/EF2_IV"/>
</dbReference>
<evidence type="ECO:0000256" key="4">
    <source>
        <dbReference type="ARBA" id="ARBA00023251"/>
    </source>
</evidence>
<dbReference type="PROSITE" id="PS00301">
    <property type="entry name" value="G_TR_1"/>
    <property type="match status" value="1"/>
</dbReference>
<keyword evidence="3" id="KW-0342">GTP-binding</keyword>
<dbReference type="SMART" id="SM00838">
    <property type="entry name" value="EFG_C"/>
    <property type="match status" value="1"/>
</dbReference>
<dbReference type="PRINTS" id="PR01037">
    <property type="entry name" value="TCRTETOQM"/>
</dbReference>
<evidence type="ECO:0000256" key="3">
    <source>
        <dbReference type="ARBA" id="ARBA00023134"/>
    </source>
</evidence>
<dbReference type="InterPro" id="IPR010298">
    <property type="entry name" value="YacP-like"/>
</dbReference>
<proteinExistence type="predicted"/>
<reference evidence="7 8" key="1">
    <citation type="submission" date="2020-08" db="EMBL/GenBank/DDBJ databases">
        <title>Genome public.</title>
        <authorList>
            <person name="Liu C."/>
            <person name="Sun Q."/>
        </authorList>
    </citation>
    <scope>NUCLEOTIDE SEQUENCE [LARGE SCALE GENOMIC DNA]</scope>
    <source>
        <strain evidence="7 8">NSJ-37</strain>
    </source>
</reference>
<evidence type="ECO:0000256" key="1">
    <source>
        <dbReference type="ARBA" id="ARBA00022741"/>
    </source>
</evidence>
<dbReference type="PANTHER" id="PTHR43261:SF1">
    <property type="entry name" value="RIBOSOME-RELEASING FACTOR 2, MITOCHONDRIAL"/>
    <property type="match status" value="1"/>
</dbReference>
<dbReference type="CDD" id="cd10912">
    <property type="entry name" value="PIN_YacP-like"/>
    <property type="match status" value="1"/>
</dbReference>
<comment type="caution">
    <text evidence="7">The sequence shown here is derived from an EMBL/GenBank/DDBJ whole genome shotgun (WGS) entry which is preliminary data.</text>
</comment>
<dbReference type="InterPro" id="IPR035647">
    <property type="entry name" value="EFG_III/V"/>
</dbReference>
<dbReference type="PANTHER" id="PTHR43261">
    <property type="entry name" value="TRANSLATION ELONGATION FACTOR G-RELATED"/>
    <property type="match status" value="1"/>
</dbReference>
<sequence length="901" mass="101631">MNKKRLCIGILAHVDAGKTTLSEAMLYTCGVIRKLGRVDSRDAFLDTYEMERERGITIFSKQAMLRTDDLEISLLDTPGHVDFSAEMERTLQVLDYAILVVSGMDGVQGHTRTLWKLLERYQVPTYLFINKMDQQGTDPAGLMTEIKEKLSDNCTNFGTEDKSSIYESAALCEEALLNQYLEQGEISDRDIARLIVERKIFPCYFGSALKMDGVKSLLDGIRNYGMCPEFGTELGARVFKILRDTQGNRLTYVKITGGALKVKDVLSYLPKNAEDGQIAEKVNQIRIYSGEKYETVDVAEAGCICALTGLTGTYPGQGLGMEKDSPEPVLEPVLTYQMILPQEVHPAAFLPKLRMLEEEDPMLHVLWSEELQEIQVQVMGQVQLEILQRQIRERFDVLVVFGAGKIVYKETIADRVEGIGHFEPLRHYAEVHLILEPGEPGSGMQFILGCSEEMLDKNWQRLILTHLEERTHRGVLTGSPLTDVKITVAGGRAHLKHTEGGDFRQATYRAVRQGLMQAQSILLEPYYDFVLELPSEHVGRAMTDMSQREAETEAPEIDGNRALLKGRGPVSTLWDYAKEVAAYTRGEGSFSCVTGGYGPCHNAQEIVDEIGYIPEEDMANPTGSVFCSHGSGFYVEWDKVPQYMHVESVMGASGETPDEESVWQEYQMRRSREQESSEQWIGVDEVDRILDRTFYANRKEGFTPHKGIAHRKRQTKQAQVREYGQGNAKPAIKREKYLLVDGYNVIFAWEELNELAKVNIDGARGRLMDILCDYQGIRKCHLIVVFDAYRVKGHPTEISDYHNIHVVYTKEAETADQFIEKFAHENGRKYDVTVATSDGLEQIIIRGQGCGLISAREFEKEVASVKKGVVSRLQEQKQSGHTLMDSLSEDSRKELDSLKNQ</sequence>
<protein>
    <submittedName>
        <fullName evidence="7">NYN domain-containing protein</fullName>
    </submittedName>
</protein>
<dbReference type="InterPro" id="IPR005225">
    <property type="entry name" value="Small_GTP-bd"/>
</dbReference>
<keyword evidence="8" id="KW-1185">Reference proteome</keyword>
<dbReference type="Pfam" id="PF05991">
    <property type="entry name" value="NYN_YacP"/>
    <property type="match status" value="1"/>
</dbReference>